<accession>A0A8S5V9L9</accession>
<name>A0A8S5V9L9_9CAUD</name>
<protein>
    <submittedName>
        <fullName evidence="1">Uncharacterized protein</fullName>
    </submittedName>
</protein>
<reference evidence="1" key="1">
    <citation type="journal article" date="2021" name="Proc. Natl. Acad. Sci. U.S.A.">
        <title>A Catalog of Tens of Thousands of Viruses from Human Metagenomes Reveals Hidden Associations with Chronic Diseases.</title>
        <authorList>
            <person name="Tisza M.J."/>
            <person name="Buck C.B."/>
        </authorList>
    </citation>
    <scope>NUCLEOTIDE SEQUENCE</scope>
    <source>
        <strain evidence="1">CtUml7</strain>
    </source>
</reference>
<organism evidence="1">
    <name type="scientific">Ackermannviridae sp. ctUml7</name>
    <dbReference type="NCBI Taxonomy" id="2825753"/>
    <lineage>
        <taxon>Viruses</taxon>
        <taxon>Duplodnaviria</taxon>
        <taxon>Heunggongvirae</taxon>
        <taxon>Uroviricota</taxon>
        <taxon>Caudoviricetes</taxon>
        <taxon>Pantevenvirales</taxon>
        <taxon>Ackermannviridae</taxon>
    </lineage>
</organism>
<evidence type="ECO:0000313" key="1">
    <source>
        <dbReference type="EMBL" id="DAG03412.1"/>
    </source>
</evidence>
<sequence length="305" mass="35004">MENSLIIKWTLIMAENTAYSKNEPSIHIGRSNLTILVEKLIKQGVITIHVSKENLVGQILKYASPYSLSNRAVVASNKKIEEKVEKITVTTKDTAVLFSSILFKVRRQFKHRGINLITSTSKEWTTLKQVASNAEDFVEDFDIQIREGFIEYCTIGIKLMRVYSLNKFLLLHTRICTEYEAKQAEKEDKHKDITDILCKIYNKAVLDETGIVDDISKKPESKIWFVKAAEYIADSKIKPEVYMRAQFEGLSFTGNIPYPSQFVGDKAVERLYRYMKKNNVKAQKPKSMSWLNLGKLKSIEDGTEE</sequence>
<dbReference type="EMBL" id="BK016230">
    <property type="protein sequence ID" value="DAG03412.1"/>
    <property type="molecule type" value="Genomic_DNA"/>
</dbReference>
<proteinExistence type="predicted"/>